<evidence type="ECO:0000313" key="1">
    <source>
        <dbReference type="EMBL" id="MBA8925456.1"/>
    </source>
</evidence>
<organism evidence="1 2">
    <name type="scientific">Kutzneria viridogrisea</name>
    <dbReference type="NCBI Taxonomy" id="47990"/>
    <lineage>
        <taxon>Bacteria</taxon>
        <taxon>Bacillati</taxon>
        <taxon>Actinomycetota</taxon>
        <taxon>Actinomycetes</taxon>
        <taxon>Pseudonocardiales</taxon>
        <taxon>Pseudonocardiaceae</taxon>
        <taxon>Kutzneria</taxon>
    </lineage>
</organism>
<sequence>MTTPLRASVHLNDLGGLLSGLPALVGFHPEESLVLLGMRGRDPCVVELVLRVDLPPPQECPRVLERLLLPLRSQSVGSVVAVVVSEHAPDRHRQVADELRAALAEAGIRPVRMLWANSVRHGAAWGCYGDCLCGGTLTEPDSSVLATALTAAGKVTFSSREALARMLDPEDEDVLRRRGQQLDLAIAEDSSTPAEHFARVRRALAGDSLPTADEEVVALGMALSDYRVRDACLGFCLGEDSSRAERLWLALARALPAPELAEPALLYGVCAYLRGDCTTAAIALDRAEEALPDHNLAILLNQAIVLGLPPHRIRTIVADTAADAELDLREADGTI</sequence>
<dbReference type="Pfam" id="PF13830">
    <property type="entry name" value="DUF4192"/>
    <property type="match status" value="1"/>
</dbReference>
<keyword evidence="2" id="KW-1185">Reference proteome</keyword>
<dbReference type="Proteomes" id="UP000517916">
    <property type="component" value="Unassembled WGS sequence"/>
</dbReference>
<dbReference type="InterPro" id="IPR025447">
    <property type="entry name" value="DUF4192"/>
</dbReference>
<evidence type="ECO:0008006" key="3">
    <source>
        <dbReference type="Google" id="ProtNLM"/>
    </source>
</evidence>
<proteinExistence type="predicted"/>
<gene>
    <name evidence="1" type="ORF">BC739_002655</name>
</gene>
<comment type="caution">
    <text evidence="1">The sequence shown here is derived from an EMBL/GenBank/DDBJ whole genome shotgun (WGS) entry which is preliminary data.</text>
</comment>
<protein>
    <recommendedName>
        <fullName evidence="3">DUF4192 domain-containing protein</fullName>
    </recommendedName>
</protein>
<reference evidence="1 2" key="1">
    <citation type="submission" date="2020-08" db="EMBL/GenBank/DDBJ databases">
        <title>Genomic Encyclopedia of Archaeal and Bacterial Type Strains, Phase II (KMG-II): from individual species to whole genera.</title>
        <authorList>
            <person name="Goeker M."/>
        </authorList>
    </citation>
    <scope>NUCLEOTIDE SEQUENCE [LARGE SCALE GENOMIC DNA]</scope>
    <source>
        <strain evidence="1 2">DSM 43850</strain>
    </source>
</reference>
<name>A0ABR6BF11_9PSEU</name>
<accession>A0ABR6BF11</accession>
<dbReference type="EMBL" id="JACJID010000002">
    <property type="protein sequence ID" value="MBA8925456.1"/>
    <property type="molecule type" value="Genomic_DNA"/>
</dbReference>
<dbReference type="RefSeq" id="WP_025360140.1">
    <property type="nucleotide sequence ID" value="NZ_BAAABQ010000084.1"/>
</dbReference>
<evidence type="ECO:0000313" key="2">
    <source>
        <dbReference type="Proteomes" id="UP000517916"/>
    </source>
</evidence>